<feature type="region of interest" description="Disordered" evidence="1">
    <location>
        <begin position="495"/>
        <end position="523"/>
    </location>
</feature>
<dbReference type="RefSeq" id="WP_348718924.1">
    <property type="nucleotide sequence ID" value="NZ_CAXJIO010000017.1"/>
</dbReference>
<evidence type="ECO:0000259" key="2">
    <source>
        <dbReference type="Pfam" id="PF08401"/>
    </source>
</evidence>
<feature type="compositionally biased region" description="Basic and acidic residues" evidence="1">
    <location>
        <begin position="504"/>
        <end position="519"/>
    </location>
</feature>
<reference evidence="4 5" key="1">
    <citation type="submission" date="2024-05" db="EMBL/GenBank/DDBJ databases">
        <authorList>
            <person name="Duchaud E."/>
        </authorList>
    </citation>
    <scope>NUCLEOTIDE SEQUENCE [LARGE SCALE GENOMIC DNA]</scope>
    <source>
        <strain evidence="4">Ena-SAMPLE-TAB-13-05-2024-13:56:06:370-140308</strain>
    </source>
</reference>
<evidence type="ECO:0000313" key="4">
    <source>
        <dbReference type="EMBL" id="CAL2104487.1"/>
    </source>
</evidence>
<protein>
    <recommendedName>
        <fullName evidence="6">Antirestriction protein ArdC</fullName>
    </recommendedName>
</protein>
<name>A0ABM9PFX7_9FLAO</name>
<dbReference type="Pfam" id="PF18818">
    <property type="entry name" value="MPTase-PolyVal"/>
    <property type="match status" value="1"/>
</dbReference>
<feature type="domain" description="N-terminal" evidence="2">
    <location>
        <begin position="101"/>
        <end position="201"/>
    </location>
</feature>
<dbReference type="Pfam" id="PF08401">
    <property type="entry name" value="ArdcN"/>
    <property type="match status" value="1"/>
</dbReference>
<evidence type="ECO:0008006" key="6">
    <source>
        <dbReference type="Google" id="ProtNLM"/>
    </source>
</evidence>
<dbReference type="InterPro" id="IPR013610">
    <property type="entry name" value="ArdC_N"/>
</dbReference>
<organism evidence="4 5">
    <name type="scientific">Tenacibaculum polynesiense</name>
    <dbReference type="NCBI Taxonomy" id="3137857"/>
    <lineage>
        <taxon>Bacteria</taxon>
        <taxon>Pseudomonadati</taxon>
        <taxon>Bacteroidota</taxon>
        <taxon>Flavobacteriia</taxon>
        <taxon>Flavobacteriales</taxon>
        <taxon>Flavobacteriaceae</taxon>
        <taxon>Tenacibaculum</taxon>
    </lineage>
</organism>
<dbReference type="EMBL" id="CAXJIO010000017">
    <property type="protein sequence ID" value="CAL2104487.1"/>
    <property type="molecule type" value="Genomic_DNA"/>
</dbReference>
<comment type="caution">
    <text evidence="4">The sequence shown here is derived from an EMBL/GenBank/DDBJ whole genome shotgun (WGS) entry which is preliminary data.</text>
</comment>
<feature type="domain" description="Polyvalent protein metallopeptidase" evidence="3">
    <location>
        <begin position="295"/>
        <end position="412"/>
    </location>
</feature>
<evidence type="ECO:0000256" key="1">
    <source>
        <dbReference type="SAM" id="MobiDB-lite"/>
    </source>
</evidence>
<dbReference type="InterPro" id="IPR041459">
    <property type="entry name" value="MPTase-PolyVal"/>
</dbReference>
<keyword evidence="5" id="KW-1185">Reference proteome</keyword>
<gene>
    <name evidence="4" type="ORF">T190423A01A_80024</name>
</gene>
<evidence type="ECO:0000313" key="5">
    <source>
        <dbReference type="Proteomes" id="UP001497527"/>
    </source>
</evidence>
<dbReference type="Proteomes" id="UP001497527">
    <property type="component" value="Unassembled WGS sequence"/>
</dbReference>
<proteinExistence type="predicted"/>
<accession>A0ABM9PFX7</accession>
<sequence>MINRIIEQYNALDNNTINREVLEGLLSKTSLVKNTTDQTAVIYEKLKKLLDQNKDSEFFIELSKEIEPIDLDINEGMGIPLFKRPVRDYSQGMNGKINASEIYSMITDSMIKLIEKATGEGYVKEWQENRNDFMQPLNFISKKPYRGINQLLLTNFGFTTFENPFFLTFKQIERLGGKIKKGSKSKRIIYFTKLYVYSNKEYKLKIGTYDVKKFVRYINKHKDKISHFKKGGDLESFIRKNNVSLLKYYLVFNGSDVEGIDFKLEEFKAKFSRNENEIVEAAEEIVQQYPNPKPPLKHGGNDAYYSPTKDYVQMPKLKDFDSEQGYYATLFHEYIHSTGHKSRLDRFVPGDSFGSPAYAKEELVAEFGAVFLSAEAGILWRNNSNHAEYIKHWKGVLPNLKKDNRLLFNASKDAQKASDYILQRDENGEPKYLKKFTKKFNAKKSTNSNKKDVVAAGMNGEAVTVTLPSIKKVSVNLPERTGTVATTGAIKMQQSKTITSDSLSTEKQEVKKEQQRPATKEQQFCNKSATILQQENTAKNLNSDQMQQPLQQKETIVAITPPIRQEKKLKTNITTQKKNSVLTSSDINNMTFDTLTFSGEWADFMQEPAKTMKLAIWGKPKNGKTAGATKLANYLTNFGSVLYNFADQGINKSTQDLWKLSGLSEKSNAAATGIRDIKELDKLCASGQYDFVFIDMINTYIHRTGIKYFEFEEQFLKKYPNISFILIFEVTKTGNFKGDQGWTHLPDALITVDSFVMHNQGRYGVGEYVVWKEGLKKVNPKKYKEFFTEKLGQDNEVVHVNI</sequence>
<evidence type="ECO:0000259" key="3">
    <source>
        <dbReference type="Pfam" id="PF18818"/>
    </source>
</evidence>